<protein>
    <submittedName>
        <fullName evidence="2">Uncharacterized protein</fullName>
    </submittedName>
</protein>
<gene>
    <name evidence="2" type="ORF">MUK42_35997</name>
</gene>
<evidence type="ECO:0000313" key="2">
    <source>
        <dbReference type="EMBL" id="URD92481.1"/>
    </source>
</evidence>
<proteinExistence type="predicted"/>
<name>A0A9E7FDU5_9LILI</name>
<evidence type="ECO:0000256" key="1">
    <source>
        <dbReference type="SAM" id="MobiDB-lite"/>
    </source>
</evidence>
<sequence length="115" mass="12845">MGFSAGVEYRLLAHRDGREPGEVVRSGTGKEGEEYYYIAGSRDLRTGRPSHGEYLTPTKGNDGTGRASDLIRQTLTTPSSSIVCIVVESIGKAWRRVGSFFIRRGRLRRLHGLFW</sequence>
<dbReference type="EMBL" id="CP097505">
    <property type="protein sequence ID" value="URD92481.1"/>
    <property type="molecule type" value="Genomic_DNA"/>
</dbReference>
<accession>A0A9E7FDU5</accession>
<reference evidence="2" key="1">
    <citation type="submission" date="2022-05" db="EMBL/GenBank/DDBJ databases">
        <title>The Musa troglodytarum L. genome provides insights into the mechanism of non-climacteric behaviour and enrichment of carotenoids.</title>
        <authorList>
            <person name="Wang J."/>
        </authorList>
    </citation>
    <scope>NUCLEOTIDE SEQUENCE</scope>
    <source>
        <tissue evidence="2">Leaf</tissue>
    </source>
</reference>
<organism evidence="2 3">
    <name type="scientific">Musa troglodytarum</name>
    <name type="common">fe'i banana</name>
    <dbReference type="NCBI Taxonomy" id="320322"/>
    <lineage>
        <taxon>Eukaryota</taxon>
        <taxon>Viridiplantae</taxon>
        <taxon>Streptophyta</taxon>
        <taxon>Embryophyta</taxon>
        <taxon>Tracheophyta</taxon>
        <taxon>Spermatophyta</taxon>
        <taxon>Magnoliopsida</taxon>
        <taxon>Liliopsida</taxon>
        <taxon>Zingiberales</taxon>
        <taxon>Musaceae</taxon>
        <taxon>Musa</taxon>
    </lineage>
</organism>
<evidence type="ECO:0000313" key="3">
    <source>
        <dbReference type="Proteomes" id="UP001055439"/>
    </source>
</evidence>
<dbReference type="AlphaFoldDB" id="A0A9E7FDU5"/>
<dbReference type="Proteomes" id="UP001055439">
    <property type="component" value="Chromosome 3"/>
</dbReference>
<keyword evidence="3" id="KW-1185">Reference proteome</keyword>
<feature type="region of interest" description="Disordered" evidence="1">
    <location>
        <begin position="43"/>
        <end position="67"/>
    </location>
</feature>